<name>A0ACC0UNV9_9AGAM</name>
<gene>
    <name evidence="1" type="ORF">F5148DRAFT_1273148</name>
</gene>
<evidence type="ECO:0000313" key="1">
    <source>
        <dbReference type="EMBL" id="KAI9513187.1"/>
    </source>
</evidence>
<comment type="caution">
    <text evidence="1">The sequence shown here is derived from an EMBL/GenBank/DDBJ whole genome shotgun (WGS) entry which is preliminary data.</text>
</comment>
<organism evidence="1 2">
    <name type="scientific">Russula earlei</name>
    <dbReference type="NCBI Taxonomy" id="71964"/>
    <lineage>
        <taxon>Eukaryota</taxon>
        <taxon>Fungi</taxon>
        <taxon>Dikarya</taxon>
        <taxon>Basidiomycota</taxon>
        <taxon>Agaricomycotina</taxon>
        <taxon>Agaricomycetes</taxon>
        <taxon>Russulales</taxon>
        <taxon>Russulaceae</taxon>
        <taxon>Russula</taxon>
    </lineage>
</organism>
<dbReference type="EMBL" id="JAGFNK010000002">
    <property type="protein sequence ID" value="KAI9513187.1"/>
    <property type="molecule type" value="Genomic_DNA"/>
</dbReference>
<protein>
    <submittedName>
        <fullName evidence="1">Multidrug resistance protein 4</fullName>
    </submittedName>
</protein>
<sequence>MSSVIDPTDQSKVLADDLWALDARNPRNWPRSKKWAAVSVVSMYTIVAAIVSSMMAPALPNIAEQFRIVSETEIALTLSIFLLSFAISPLFYAPLSEMYGRIWVLHINNMLFVMFNLGCAFAPSKAILLGFRFLCGWAGGAPIAIGGGVVGDVFAAEDRALAMAIYTLGPVVAPAIGPAIGGFMSETVGWRYLFVFVAGLSAVASVVGVLLYRETYAPAIRLRFAKEAGDHLLTNLRRPFILLTRSVICLTLSGIYYLMFATFPGLFNDVYHFRTGVSGLAYLGVGIGFSVATAMGGHYGNKVYHALAARNGGQGKPEMRVPAILFGAFIVPIGLFWYGWSAEAKIHWIMPIIGTGIFGFGAMLTFLPIHLYLVDTFTYAASALSAASVTRSMLAFAFPLFGTQMFDALGLGPGNSLLAALAIVMGVPFPIWIWFYGERLRAQSSLTR</sequence>
<evidence type="ECO:0000313" key="2">
    <source>
        <dbReference type="Proteomes" id="UP001207468"/>
    </source>
</evidence>
<dbReference type="Proteomes" id="UP001207468">
    <property type="component" value="Unassembled WGS sequence"/>
</dbReference>
<keyword evidence="2" id="KW-1185">Reference proteome</keyword>
<accession>A0ACC0UNV9</accession>
<reference evidence="1" key="1">
    <citation type="submission" date="2021-03" db="EMBL/GenBank/DDBJ databases">
        <title>Evolutionary priming and transition to the ectomycorrhizal habit in an iconic lineage of mushroom-forming fungi: is preadaptation a requirement?</title>
        <authorList>
            <consortium name="DOE Joint Genome Institute"/>
            <person name="Looney B.P."/>
            <person name="Miyauchi S."/>
            <person name="Morin E."/>
            <person name="Drula E."/>
            <person name="Courty P.E."/>
            <person name="Chicoki N."/>
            <person name="Fauchery L."/>
            <person name="Kohler A."/>
            <person name="Kuo A."/>
            <person name="LaButti K."/>
            <person name="Pangilinan J."/>
            <person name="Lipzen A."/>
            <person name="Riley R."/>
            <person name="Andreopoulos W."/>
            <person name="He G."/>
            <person name="Johnson J."/>
            <person name="Barry K.W."/>
            <person name="Grigoriev I.V."/>
            <person name="Nagy L."/>
            <person name="Hibbett D."/>
            <person name="Henrissat B."/>
            <person name="Matheny P.B."/>
            <person name="Labbe J."/>
            <person name="Martin A.F."/>
        </authorList>
    </citation>
    <scope>NUCLEOTIDE SEQUENCE</scope>
    <source>
        <strain evidence="1">BPL698</strain>
    </source>
</reference>
<proteinExistence type="predicted"/>